<dbReference type="SUPFAM" id="SSF47336">
    <property type="entry name" value="ACP-like"/>
    <property type="match status" value="1"/>
</dbReference>
<dbReference type="InterPro" id="IPR050237">
    <property type="entry name" value="ATP-dep_AMP-bd_enzyme"/>
</dbReference>
<dbReference type="GO" id="GO:0004467">
    <property type="term" value="F:long-chain fatty acid-CoA ligase activity"/>
    <property type="evidence" value="ECO:0007669"/>
    <property type="project" value="UniProtKB-EC"/>
</dbReference>
<feature type="domain" description="Phospholipid/glycerol acyltransferase" evidence="1">
    <location>
        <begin position="728"/>
        <end position="845"/>
    </location>
</feature>
<dbReference type="Gene3D" id="3.30.300.30">
    <property type="match status" value="1"/>
</dbReference>
<dbReference type="PANTHER" id="PTHR43767:SF1">
    <property type="entry name" value="NONRIBOSOMAL PEPTIDE SYNTHASE PES1 (EUROFUNG)-RELATED"/>
    <property type="match status" value="1"/>
</dbReference>
<dbReference type="Pfam" id="PF00501">
    <property type="entry name" value="AMP-binding"/>
    <property type="match status" value="1"/>
</dbReference>
<gene>
    <name evidence="2" type="ORF">ASZ90_000237</name>
</gene>
<protein>
    <submittedName>
        <fullName evidence="2">Long-chain-fatty-acid--coa ligase</fullName>
        <ecNumber evidence="2">6.2.1.3</ecNumber>
    </submittedName>
</protein>
<keyword evidence="2" id="KW-0436">Ligase</keyword>
<proteinExistence type="predicted"/>
<dbReference type="AlphaFoldDB" id="A0A0W8GA49"/>
<evidence type="ECO:0000259" key="1">
    <source>
        <dbReference type="SMART" id="SM00563"/>
    </source>
</evidence>
<dbReference type="SUPFAM" id="SSF69593">
    <property type="entry name" value="Glycerol-3-phosphate (1)-acyltransferase"/>
    <property type="match status" value="1"/>
</dbReference>
<dbReference type="GO" id="GO:0016746">
    <property type="term" value="F:acyltransferase activity"/>
    <property type="evidence" value="ECO:0007669"/>
    <property type="project" value="InterPro"/>
</dbReference>
<dbReference type="EC" id="6.2.1.3" evidence="2"/>
<dbReference type="InterPro" id="IPR000873">
    <property type="entry name" value="AMP-dep_synth/lig_dom"/>
</dbReference>
<sequence length="914" mass="98313">MFSTLQDVIAVMPGWGDKPAVVLFAEAGPQALTYRELHAQAEAVAQGLLSRGLSRGEAVGLMIHACPEAFAAALGILAAGGVVLPVDAQLADEDLAHVVGDSSLRFVFTSAGHMAALQNAGVNPEHCLVVDAPASAPHSWRNLLPLAGDTGLLPRVTADEPAALFYTSGTTGRPKGVPLTHGNIIFQQNALVEAKLVHAEDTMLLPLPLHHVYPLVIGVFTSLSLGLTVVLPQSITGPHVLAAVKEGGVTLIAGVPRLYTAMLAGIRGKAASKGFVARIAFEKMMATSAWIKDKTGLRVGKVLLRSLHEAVGPKLRVLASGGAPLDADVARDLEALGWQVAVGYGLTETSPILTLDAPGDARPGTVGRPLPGVSIRIAQAPGLETLPEGVGEVQVRGAGVFGGYRNLPAKTAEAFTEDGWFRTGDLGRLDPDGRLTLFGRASVMIITQGGENVDPEKVELALETHPVIAEAAVLAWKGALAALIVPDPVETRSQRSNVDEVVHGAVTQVAHLLPSYQRPVDVAVSPMPLSRTRLGKLRRHVLAEQFERAKAGMSVADAYSGPLPEERWNEEDRALLDHEAARAVWNWLQERYADARLSPDTRMHLDLGVDSLEWLVIGLALKDAAGMEISEEAAARIVLVRDLLREVVGASASPGENAPAPRIRADVQAIIEHPEAALTPEQRYWITPLAPWMRGVSWCVWLFIRMLAKLLFSMEVRGGERLRDVRQFVLVPNHVSYLDPFVVLPAVPFDVLRRVQVAGWTGAAFHNPVNRFFSRLAQTVPIDPDKGVAASLALGAAVLKRGRSLLWFPEGVRSTSGELREFRPGLGLLLERYPATVVPVCIHGTWKALPPGRFTLRRAKVVVQFGEPVPPRVLLDDMRDVAGQMPTALRMMQAIRQRVAVMQQALREEFGGRA</sequence>
<dbReference type="Pfam" id="PF01553">
    <property type="entry name" value="Acyltransferase"/>
    <property type="match status" value="1"/>
</dbReference>
<dbReference type="InterPro" id="IPR020845">
    <property type="entry name" value="AMP-binding_CS"/>
</dbReference>
<dbReference type="Gene3D" id="3.40.50.12780">
    <property type="entry name" value="N-terminal domain of ligase-like"/>
    <property type="match status" value="1"/>
</dbReference>
<organism evidence="2">
    <name type="scientific">hydrocarbon metagenome</name>
    <dbReference type="NCBI Taxonomy" id="938273"/>
    <lineage>
        <taxon>unclassified sequences</taxon>
        <taxon>metagenomes</taxon>
        <taxon>ecological metagenomes</taxon>
    </lineage>
</organism>
<reference evidence="2" key="1">
    <citation type="journal article" date="2015" name="Proc. Natl. Acad. Sci. U.S.A.">
        <title>Networks of energetic and metabolic interactions define dynamics in microbial communities.</title>
        <authorList>
            <person name="Embree M."/>
            <person name="Liu J.K."/>
            <person name="Al-Bassam M.M."/>
            <person name="Zengler K."/>
        </authorList>
    </citation>
    <scope>NUCLEOTIDE SEQUENCE</scope>
</reference>
<evidence type="ECO:0000313" key="2">
    <source>
        <dbReference type="EMBL" id="KUG29873.1"/>
    </source>
</evidence>
<dbReference type="InterPro" id="IPR002123">
    <property type="entry name" value="Plipid/glycerol_acylTrfase"/>
</dbReference>
<dbReference type="InterPro" id="IPR042099">
    <property type="entry name" value="ANL_N_sf"/>
</dbReference>
<dbReference type="SUPFAM" id="SSF56801">
    <property type="entry name" value="Acetyl-CoA synthetase-like"/>
    <property type="match status" value="1"/>
</dbReference>
<accession>A0A0W8GA49</accession>
<dbReference type="InterPro" id="IPR036736">
    <property type="entry name" value="ACP-like_sf"/>
</dbReference>
<dbReference type="Gene3D" id="1.10.1200.10">
    <property type="entry name" value="ACP-like"/>
    <property type="match status" value="1"/>
</dbReference>
<name>A0A0W8GA49_9ZZZZ</name>
<dbReference type="SMART" id="SM00563">
    <property type="entry name" value="PlsC"/>
    <property type="match status" value="1"/>
</dbReference>
<dbReference type="PROSITE" id="PS00455">
    <property type="entry name" value="AMP_BINDING"/>
    <property type="match status" value="1"/>
</dbReference>
<dbReference type="InterPro" id="IPR045851">
    <property type="entry name" value="AMP-bd_C_sf"/>
</dbReference>
<dbReference type="EMBL" id="LNQE01000027">
    <property type="protein sequence ID" value="KUG29873.1"/>
    <property type="molecule type" value="Genomic_DNA"/>
</dbReference>
<comment type="caution">
    <text evidence="2">The sequence shown here is derived from an EMBL/GenBank/DDBJ whole genome shotgun (WGS) entry which is preliminary data.</text>
</comment>
<dbReference type="PANTHER" id="PTHR43767">
    <property type="entry name" value="LONG-CHAIN-FATTY-ACID--COA LIGASE"/>
    <property type="match status" value="1"/>
</dbReference>
<dbReference type="CDD" id="cd07989">
    <property type="entry name" value="LPLAT_AGPAT-like"/>
    <property type="match status" value="1"/>
</dbReference>
<dbReference type="Pfam" id="PF23562">
    <property type="entry name" value="AMP-binding_C_3"/>
    <property type="match status" value="1"/>
</dbReference>